<comment type="caution">
    <text evidence="1">The sequence shown here is derived from an EMBL/GenBank/DDBJ whole genome shotgun (WGS) entry which is preliminary data.</text>
</comment>
<gene>
    <name evidence="1" type="ORF">MHBO_003321</name>
</gene>
<keyword evidence="2" id="KW-1185">Reference proteome</keyword>
<evidence type="ECO:0008006" key="3">
    <source>
        <dbReference type="Google" id="ProtNLM"/>
    </source>
</evidence>
<evidence type="ECO:0000313" key="1">
    <source>
        <dbReference type="EMBL" id="MES1921789.1"/>
    </source>
</evidence>
<organism evidence="1 2">
    <name type="scientific">Bonamia ostreae</name>
    <dbReference type="NCBI Taxonomy" id="126728"/>
    <lineage>
        <taxon>Eukaryota</taxon>
        <taxon>Sar</taxon>
        <taxon>Rhizaria</taxon>
        <taxon>Endomyxa</taxon>
        <taxon>Ascetosporea</taxon>
        <taxon>Haplosporida</taxon>
        <taxon>Bonamia</taxon>
    </lineage>
</organism>
<evidence type="ECO:0000313" key="2">
    <source>
        <dbReference type="Proteomes" id="UP001439008"/>
    </source>
</evidence>
<name>A0ABV2AQG5_9EUKA</name>
<protein>
    <recommendedName>
        <fullName evidence="3">Maturase K</fullName>
    </recommendedName>
</protein>
<dbReference type="Proteomes" id="UP001439008">
    <property type="component" value="Unassembled WGS sequence"/>
</dbReference>
<dbReference type="EMBL" id="JBDODL010001764">
    <property type="protein sequence ID" value="MES1921789.1"/>
    <property type="molecule type" value="Genomic_DNA"/>
</dbReference>
<sequence length="261" mass="29941">RNRWGFKCFIKGVSIHSTPFLIDLSISLSSISKNISKSLIKTPNLLNEEIFLKPWFQTLLSCGLTTKISNFDNFSADFIAGKHTALPLLTIFDQVEHKWLLGTGRDRVKRSRLWVCSIRAMVLAMLKHVGSLKAALKICNPAVAAKNVRKSLLLKIKMCVLSAKKLQMWMYGRAQALKTWDNLWHNEIAREKTNRDKLCEEFYKEYSQNSGNETIELLCQLKNVQYIAKNPLLSIEGLFKVLLNELGKPRKDSLDQVFKRI</sequence>
<accession>A0ABV2AQG5</accession>
<feature type="non-terminal residue" evidence="1">
    <location>
        <position position="1"/>
    </location>
</feature>
<proteinExistence type="predicted"/>
<reference evidence="1 2" key="1">
    <citation type="journal article" date="2024" name="BMC Biol.">
        <title>Comparative genomics of Ascetosporea gives new insight into the evolutionary basis for animal parasitism in Rhizaria.</title>
        <authorList>
            <person name="Hiltunen Thoren M."/>
            <person name="Onut-Brannstrom I."/>
            <person name="Alfjorden A."/>
            <person name="Peckova H."/>
            <person name="Swords F."/>
            <person name="Hooper C."/>
            <person name="Holzer A.S."/>
            <person name="Bass D."/>
            <person name="Burki F."/>
        </authorList>
    </citation>
    <scope>NUCLEOTIDE SEQUENCE [LARGE SCALE GENOMIC DNA]</scope>
    <source>
        <strain evidence="1">20-A016</strain>
    </source>
</reference>